<organism evidence="1 2">
    <name type="scientific">Grifola frondosa</name>
    <name type="common">Maitake</name>
    <name type="synonym">Polyporus frondosus</name>
    <dbReference type="NCBI Taxonomy" id="5627"/>
    <lineage>
        <taxon>Eukaryota</taxon>
        <taxon>Fungi</taxon>
        <taxon>Dikarya</taxon>
        <taxon>Basidiomycota</taxon>
        <taxon>Agaricomycotina</taxon>
        <taxon>Agaricomycetes</taxon>
        <taxon>Polyporales</taxon>
        <taxon>Grifolaceae</taxon>
        <taxon>Grifola</taxon>
    </lineage>
</organism>
<comment type="caution">
    <text evidence="1">The sequence shown here is derived from an EMBL/GenBank/DDBJ whole genome shotgun (WGS) entry which is preliminary data.</text>
</comment>
<keyword evidence="2" id="KW-1185">Reference proteome</keyword>
<protein>
    <recommendedName>
        <fullName evidence="3">NAD(P)-binding domain-containing protein</fullName>
    </recommendedName>
</protein>
<sequence length="234" mass="25698">MKAFVIGGSRNIGYYAAVRLLNQGATVTFLLRYPDDNSVDLVLFTVGAREGKVHLTRGFIIDIPDLCTKSLVNVLSTTPPTSASSSPRFITISSIGVTRAAHAKLPFLLRLLYAFLLREPHADKLGAERVAAHVAGWEWRDEEPIAEVLGANWQNQAGLPEQGQLKHFLVVRPALLTNGECQADKAGDKTPYRVIYMRYLGITRNLGHGLLASMVAQDSAYITEEIHSSLRTVV</sequence>
<evidence type="ECO:0000313" key="1">
    <source>
        <dbReference type="EMBL" id="OBZ69646.1"/>
    </source>
</evidence>
<accession>A0A1C7LZI9</accession>
<gene>
    <name evidence="1" type="ORF">A0H81_10196</name>
</gene>
<evidence type="ECO:0000313" key="2">
    <source>
        <dbReference type="Proteomes" id="UP000092993"/>
    </source>
</evidence>
<dbReference type="OMA" id="QDSAYIT"/>
<dbReference type="InterPro" id="IPR036291">
    <property type="entry name" value="NAD(P)-bd_dom_sf"/>
</dbReference>
<name>A0A1C7LZI9_GRIFR</name>
<reference evidence="1 2" key="1">
    <citation type="submission" date="2016-03" db="EMBL/GenBank/DDBJ databases">
        <title>Whole genome sequencing of Grifola frondosa 9006-11.</title>
        <authorList>
            <person name="Min B."/>
            <person name="Park H."/>
            <person name="Kim J.-G."/>
            <person name="Cho H."/>
            <person name="Oh Y.-L."/>
            <person name="Kong W.-S."/>
            <person name="Choi I.-G."/>
        </authorList>
    </citation>
    <scope>NUCLEOTIDE SEQUENCE [LARGE SCALE GENOMIC DNA]</scope>
    <source>
        <strain evidence="1 2">9006-11</strain>
    </source>
</reference>
<dbReference type="EMBL" id="LUGG01000015">
    <property type="protein sequence ID" value="OBZ69646.1"/>
    <property type="molecule type" value="Genomic_DNA"/>
</dbReference>
<evidence type="ECO:0008006" key="3">
    <source>
        <dbReference type="Google" id="ProtNLM"/>
    </source>
</evidence>
<dbReference type="SUPFAM" id="SSF51735">
    <property type="entry name" value="NAD(P)-binding Rossmann-fold domains"/>
    <property type="match status" value="1"/>
</dbReference>
<dbReference type="OrthoDB" id="63935at2759"/>
<proteinExistence type="predicted"/>
<dbReference type="AlphaFoldDB" id="A0A1C7LZI9"/>
<dbReference type="Proteomes" id="UP000092993">
    <property type="component" value="Unassembled WGS sequence"/>
</dbReference>
<dbReference type="Gene3D" id="3.40.50.720">
    <property type="entry name" value="NAD(P)-binding Rossmann-like Domain"/>
    <property type="match status" value="1"/>
</dbReference>